<proteinExistence type="predicted"/>
<reference evidence="3" key="1">
    <citation type="submission" date="2018-05" db="EMBL/GenBank/DDBJ databases">
        <authorList>
            <person name="Lanie J.A."/>
            <person name="Ng W.-L."/>
            <person name="Kazmierczak K.M."/>
            <person name="Andrzejewski T.M."/>
            <person name="Davidsen T.M."/>
            <person name="Wayne K.J."/>
            <person name="Tettelin H."/>
            <person name="Glass J.I."/>
            <person name="Rusch D."/>
            <person name="Podicherti R."/>
            <person name="Tsui H.-C.T."/>
            <person name="Winkler M.E."/>
        </authorList>
    </citation>
    <scope>NUCLEOTIDE SEQUENCE</scope>
</reference>
<dbReference type="InterPro" id="IPR050445">
    <property type="entry name" value="Bact_polysacc_biosynth/exp"/>
</dbReference>
<dbReference type="PANTHER" id="PTHR32309:SF13">
    <property type="entry name" value="FERRIC ENTEROBACTIN TRANSPORT PROTEIN FEPE"/>
    <property type="match status" value="1"/>
</dbReference>
<keyword evidence="1" id="KW-0175">Coiled coil</keyword>
<evidence type="ECO:0000256" key="2">
    <source>
        <dbReference type="SAM" id="Phobius"/>
    </source>
</evidence>
<dbReference type="GO" id="GO:0005886">
    <property type="term" value="C:plasma membrane"/>
    <property type="evidence" value="ECO:0007669"/>
    <property type="project" value="TreeGrafter"/>
</dbReference>
<dbReference type="PANTHER" id="PTHR32309">
    <property type="entry name" value="TYROSINE-PROTEIN KINASE"/>
    <property type="match status" value="1"/>
</dbReference>
<keyword evidence="2" id="KW-0812">Transmembrane</keyword>
<gene>
    <name evidence="3" type="ORF">METZ01_LOCUS197441</name>
</gene>
<keyword evidence="2" id="KW-0472">Membrane</keyword>
<dbReference type="AlphaFoldDB" id="A0A382E3Z5"/>
<evidence type="ECO:0000256" key="1">
    <source>
        <dbReference type="SAM" id="Coils"/>
    </source>
</evidence>
<sequence length="285" mass="31935">MAALYVFLLAQPVYIATAKLVPTGDDNSISNIQGLASQFGFALPLQSGSSIAFADIYPEIVKSRKLTGILLDRKFNTKKYGQNQTLLAILTRQNRLEKYGADERFKRASKILQDDINVSKARLTSIITLEVGAFEPDLSATLATAIITESDKLQRQFKTHQVTEKRSFIEGRIKDGKAELEGAQEELKEFRERNRQVQYSPGLMLEEERFTTETEVQKGIFITLKQQYELAKIEEVEEGTTVQVLDEPVAPYKKSSPKILLSLFLALFIGLGLAIFVSLGMEGFE</sequence>
<feature type="transmembrane region" description="Helical" evidence="2">
    <location>
        <begin position="259"/>
        <end position="279"/>
    </location>
</feature>
<evidence type="ECO:0000313" key="3">
    <source>
        <dbReference type="EMBL" id="SVB44587.1"/>
    </source>
</evidence>
<dbReference type="EMBL" id="UINC01042236">
    <property type="protein sequence ID" value="SVB44587.1"/>
    <property type="molecule type" value="Genomic_DNA"/>
</dbReference>
<keyword evidence="2" id="KW-1133">Transmembrane helix</keyword>
<accession>A0A382E3Z5</accession>
<name>A0A382E3Z5_9ZZZZ</name>
<organism evidence="3">
    <name type="scientific">marine metagenome</name>
    <dbReference type="NCBI Taxonomy" id="408172"/>
    <lineage>
        <taxon>unclassified sequences</taxon>
        <taxon>metagenomes</taxon>
        <taxon>ecological metagenomes</taxon>
    </lineage>
</organism>
<protein>
    <recommendedName>
        <fullName evidence="4">Tyrosine kinase G-rich domain-containing protein</fullName>
    </recommendedName>
</protein>
<dbReference type="GO" id="GO:0004713">
    <property type="term" value="F:protein tyrosine kinase activity"/>
    <property type="evidence" value="ECO:0007669"/>
    <property type="project" value="TreeGrafter"/>
</dbReference>
<evidence type="ECO:0008006" key="4">
    <source>
        <dbReference type="Google" id="ProtNLM"/>
    </source>
</evidence>
<feature type="coiled-coil region" evidence="1">
    <location>
        <begin position="173"/>
        <end position="200"/>
    </location>
</feature>